<gene>
    <name evidence="2" type="ORF">KC01_LOCUS12169</name>
</gene>
<organism evidence="2 3">
    <name type="scientific">Knipowitschia caucasica</name>
    <name type="common">Caucasian dwarf goby</name>
    <name type="synonym">Pomatoschistus caucasicus</name>
    <dbReference type="NCBI Taxonomy" id="637954"/>
    <lineage>
        <taxon>Eukaryota</taxon>
        <taxon>Metazoa</taxon>
        <taxon>Chordata</taxon>
        <taxon>Craniata</taxon>
        <taxon>Vertebrata</taxon>
        <taxon>Euteleostomi</taxon>
        <taxon>Actinopterygii</taxon>
        <taxon>Neopterygii</taxon>
        <taxon>Teleostei</taxon>
        <taxon>Neoteleostei</taxon>
        <taxon>Acanthomorphata</taxon>
        <taxon>Gobiaria</taxon>
        <taxon>Gobiiformes</taxon>
        <taxon>Gobioidei</taxon>
        <taxon>Gobiidae</taxon>
        <taxon>Gobiinae</taxon>
        <taxon>Knipowitschia</taxon>
    </lineage>
</organism>
<keyword evidence="3" id="KW-1185">Reference proteome</keyword>
<evidence type="ECO:0000313" key="2">
    <source>
        <dbReference type="EMBL" id="CAL1581406.1"/>
    </source>
</evidence>
<protein>
    <submittedName>
        <fullName evidence="2">Uncharacterized protein</fullName>
    </submittedName>
</protein>
<feature type="region of interest" description="Disordered" evidence="1">
    <location>
        <begin position="42"/>
        <end position="106"/>
    </location>
</feature>
<dbReference type="Proteomes" id="UP001497482">
    <property type="component" value="Chromosome 15"/>
</dbReference>
<evidence type="ECO:0000313" key="3">
    <source>
        <dbReference type="Proteomes" id="UP001497482"/>
    </source>
</evidence>
<accession>A0AAV2JXJ6</accession>
<proteinExistence type="predicted"/>
<sequence>MDVLRTNVPRSLRSRVHALVFHPGFIHGKSCLAPARAAPPHLAKNIKRDPGPEPQTPAKICCVPRLLPSPPAAAERVHPGSEQKQQAEEEVEEEEEEEVEEEEGPT</sequence>
<dbReference type="AlphaFoldDB" id="A0AAV2JXJ6"/>
<feature type="compositionally biased region" description="Acidic residues" evidence="1">
    <location>
        <begin position="88"/>
        <end position="106"/>
    </location>
</feature>
<feature type="compositionally biased region" description="Basic and acidic residues" evidence="1">
    <location>
        <begin position="75"/>
        <end position="87"/>
    </location>
</feature>
<reference evidence="2 3" key="1">
    <citation type="submission" date="2024-04" db="EMBL/GenBank/DDBJ databases">
        <authorList>
            <person name="Waldvogel A.-M."/>
            <person name="Schoenle A."/>
        </authorList>
    </citation>
    <scope>NUCLEOTIDE SEQUENCE [LARGE SCALE GENOMIC DNA]</scope>
</reference>
<dbReference type="EMBL" id="OZ035837">
    <property type="protein sequence ID" value="CAL1581406.1"/>
    <property type="molecule type" value="Genomic_DNA"/>
</dbReference>
<name>A0AAV2JXJ6_KNICA</name>
<evidence type="ECO:0000256" key="1">
    <source>
        <dbReference type="SAM" id="MobiDB-lite"/>
    </source>
</evidence>